<dbReference type="GeneID" id="77173501"/>
<keyword evidence="1" id="KW-0436">Ligase</keyword>
<name>A0AAE4R7L9_9ACTN</name>
<sequence>MTGPFVTVIRGDTPVTVDDARLLIRRLAEHAGAMRGSTSVEMRGDAAGDRPRTWAIIAEVATPEGSAENQRVVEHDLLGRLAVRLAVDKTLCVGDSRSVRALHQGAVMEGSWGDEARIVESVEDAAALVDTDPDWRPAAGDVILLAAASADLDSVITAWGTSCGWQIREETSGGPADEGTAP</sequence>
<organism evidence="1 2">
    <name type="scientific">Gordonia amicalis</name>
    <dbReference type="NCBI Taxonomy" id="89053"/>
    <lineage>
        <taxon>Bacteria</taxon>
        <taxon>Bacillati</taxon>
        <taxon>Actinomycetota</taxon>
        <taxon>Actinomycetes</taxon>
        <taxon>Mycobacteriales</taxon>
        <taxon>Gordoniaceae</taxon>
        <taxon>Gordonia</taxon>
    </lineage>
</organism>
<dbReference type="GO" id="GO:0016874">
    <property type="term" value="F:ligase activity"/>
    <property type="evidence" value="ECO:0007669"/>
    <property type="project" value="UniProtKB-KW"/>
</dbReference>
<evidence type="ECO:0000313" key="1">
    <source>
        <dbReference type="EMBL" id="MDV6313183.1"/>
    </source>
</evidence>
<comment type="caution">
    <text evidence="1">The sequence shown here is derived from an EMBL/GenBank/DDBJ whole genome shotgun (WGS) entry which is preliminary data.</text>
</comment>
<dbReference type="RefSeq" id="WP_024500379.1">
    <property type="nucleotide sequence ID" value="NZ_CP091855.1"/>
</dbReference>
<gene>
    <name evidence="1" type="ORF">R3Q15_14985</name>
</gene>
<accession>A0AAE4R7L9</accession>
<evidence type="ECO:0000313" key="2">
    <source>
        <dbReference type="Proteomes" id="UP001185922"/>
    </source>
</evidence>
<dbReference type="Proteomes" id="UP001185922">
    <property type="component" value="Unassembled WGS sequence"/>
</dbReference>
<protein>
    <submittedName>
        <fullName evidence="1">UDP-N-acetylmuramoyl-tripeptide--D-alanyl-D-alanine ligase</fullName>
    </submittedName>
</protein>
<dbReference type="EMBL" id="JAWLKH010000016">
    <property type="protein sequence ID" value="MDV6313183.1"/>
    <property type="molecule type" value="Genomic_DNA"/>
</dbReference>
<proteinExistence type="predicted"/>
<dbReference type="AlphaFoldDB" id="A0AAE4R7L9"/>
<reference evidence="1" key="1">
    <citation type="submission" date="2023-10" db="EMBL/GenBank/DDBJ databases">
        <title>Development of a sustainable strategy for remediation of hydrocarbon-contaminated territories based on the waste exchange concept.</title>
        <authorList>
            <person name="Krivoruchko A."/>
        </authorList>
    </citation>
    <scope>NUCLEOTIDE SEQUENCE</scope>
    <source>
        <strain evidence="1">IEGM 1279</strain>
    </source>
</reference>